<dbReference type="AlphaFoldDB" id="A0A9P0AP31"/>
<gene>
    <name evidence="6" type="ORF">BEMITA_LOCUS14184</name>
</gene>
<evidence type="ECO:0000259" key="5">
    <source>
        <dbReference type="Pfam" id="PF02902"/>
    </source>
</evidence>
<organism evidence="6 7">
    <name type="scientific">Bemisia tabaci</name>
    <name type="common">Sweetpotato whitefly</name>
    <name type="synonym">Aleurodes tabaci</name>
    <dbReference type="NCBI Taxonomy" id="7038"/>
    <lineage>
        <taxon>Eukaryota</taxon>
        <taxon>Metazoa</taxon>
        <taxon>Ecdysozoa</taxon>
        <taxon>Arthropoda</taxon>
        <taxon>Hexapoda</taxon>
        <taxon>Insecta</taxon>
        <taxon>Pterygota</taxon>
        <taxon>Neoptera</taxon>
        <taxon>Paraneoptera</taxon>
        <taxon>Hemiptera</taxon>
        <taxon>Sternorrhyncha</taxon>
        <taxon>Aleyrodoidea</taxon>
        <taxon>Aleyrodidae</taxon>
        <taxon>Aleyrodinae</taxon>
        <taxon>Bemisia</taxon>
    </lineage>
</organism>
<dbReference type="Proteomes" id="UP001152759">
    <property type="component" value="Chromosome 9"/>
</dbReference>
<dbReference type="SUPFAM" id="SSF54001">
    <property type="entry name" value="Cysteine proteinases"/>
    <property type="match status" value="1"/>
</dbReference>
<feature type="compositionally biased region" description="Pro residues" evidence="4">
    <location>
        <begin position="1"/>
        <end position="17"/>
    </location>
</feature>
<dbReference type="InterPro" id="IPR003653">
    <property type="entry name" value="Peptidase_C48_C"/>
</dbReference>
<name>A0A9P0AP31_BEMTA</name>
<evidence type="ECO:0000256" key="1">
    <source>
        <dbReference type="ARBA" id="ARBA00005234"/>
    </source>
</evidence>
<dbReference type="GO" id="GO:0008234">
    <property type="term" value="F:cysteine-type peptidase activity"/>
    <property type="evidence" value="ECO:0007669"/>
    <property type="project" value="InterPro"/>
</dbReference>
<feature type="domain" description="Ubiquitin-like protease family profile" evidence="5">
    <location>
        <begin position="64"/>
        <end position="121"/>
    </location>
</feature>
<dbReference type="InterPro" id="IPR038765">
    <property type="entry name" value="Papain-like_cys_pep_sf"/>
</dbReference>
<evidence type="ECO:0000313" key="6">
    <source>
        <dbReference type="EMBL" id="CAH0396076.1"/>
    </source>
</evidence>
<dbReference type="GO" id="GO:0006508">
    <property type="term" value="P:proteolysis"/>
    <property type="evidence" value="ECO:0007669"/>
    <property type="project" value="UniProtKB-KW"/>
</dbReference>
<reference evidence="6" key="1">
    <citation type="submission" date="2021-12" db="EMBL/GenBank/DDBJ databases">
        <authorList>
            <person name="King R."/>
        </authorList>
    </citation>
    <scope>NUCLEOTIDE SEQUENCE</scope>
</reference>
<keyword evidence="2" id="KW-0645">Protease</keyword>
<comment type="similarity">
    <text evidence="1">Belongs to the peptidase C48 family.</text>
</comment>
<keyword evidence="3" id="KW-0378">Hydrolase</keyword>
<feature type="region of interest" description="Disordered" evidence="4">
    <location>
        <begin position="1"/>
        <end position="72"/>
    </location>
</feature>
<accession>A0A9P0AP31</accession>
<proteinExistence type="inferred from homology"/>
<dbReference type="Gene3D" id="3.40.395.10">
    <property type="entry name" value="Adenoviral Proteinase, Chain A"/>
    <property type="match status" value="1"/>
</dbReference>
<evidence type="ECO:0000256" key="3">
    <source>
        <dbReference type="ARBA" id="ARBA00022801"/>
    </source>
</evidence>
<evidence type="ECO:0000313" key="7">
    <source>
        <dbReference type="Proteomes" id="UP001152759"/>
    </source>
</evidence>
<protein>
    <recommendedName>
        <fullName evidence="5">Ubiquitin-like protease family profile domain-containing protein</fullName>
    </recommendedName>
</protein>
<dbReference type="Pfam" id="PF02902">
    <property type="entry name" value="Peptidase_C48"/>
    <property type="match status" value="1"/>
</dbReference>
<keyword evidence="7" id="KW-1185">Reference proteome</keyword>
<sequence length="188" mass="20970">MEAPPRPMPPPASPPPMVEKGPRLSLEVPTGSEAAFPEDDEPLPDAPSHAFHEDSRSSTHRNPMKKNETFQRDGAEVASKFLKDTHLRSTDLILVPCNVHYNHWALSVVDLKNHVIIVFDSRYCDKDAQYILECMLGFISTCFPNTFEIDHWNCYAGVYPQQKNSVASIISTHGGEGPQAVPRGPHRV</sequence>
<evidence type="ECO:0000256" key="2">
    <source>
        <dbReference type="ARBA" id="ARBA00022670"/>
    </source>
</evidence>
<dbReference type="EMBL" id="OU963870">
    <property type="protein sequence ID" value="CAH0396076.1"/>
    <property type="molecule type" value="Genomic_DNA"/>
</dbReference>
<evidence type="ECO:0000256" key="4">
    <source>
        <dbReference type="SAM" id="MobiDB-lite"/>
    </source>
</evidence>